<feature type="chain" id="PRO_5011702158" description="Cadherin domain-containing protein" evidence="1">
    <location>
        <begin position="25"/>
        <end position="745"/>
    </location>
</feature>
<gene>
    <name evidence="2" type="ORF">SAMN04487892_2938</name>
</gene>
<proteinExistence type="predicted"/>
<dbReference type="EMBL" id="FNMY01000004">
    <property type="protein sequence ID" value="SDW99076.1"/>
    <property type="molecule type" value="Genomic_DNA"/>
</dbReference>
<evidence type="ECO:0000256" key="1">
    <source>
        <dbReference type="SAM" id="SignalP"/>
    </source>
</evidence>
<accession>A0A1H2Y1R6</accession>
<protein>
    <recommendedName>
        <fullName evidence="4">Cadherin domain-containing protein</fullName>
    </recommendedName>
</protein>
<dbReference type="Proteomes" id="UP000199592">
    <property type="component" value="Unassembled WGS sequence"/>
</dbReference>
<dbReference type="RefSeq" id="WP_090298193.1">
    <property type="nucleotide sequence ID" value="NZ_FNKI01000003.1"/>
</dbReference>
<evidence type="ECO:0008006" key="4">
    <source>
        <dbReference type="Google" id="ProtNLM"/>
    </source>
</evidence>
<reference evidence="3" key="1">
    <citation type="submission" date="2016-10" db="EMBL/GenBank/DDBJ databases">
        <authorList>
            <person name="Varghese N."/>
            <person name="Submissions S."/>
        </authorList>
    </citation>
    <scope>NUCLEOTIDE SEQUENCE [LARGE SCALE GENOMIC DNA]</scope>
    <source>
        <strain evidence="3">DSM 25030</strain>
    </source>
</reference>
<keyword evidence="3" id="KW-1185">Reference proteome</keyword>
<dbReference type="PROSITE" id="PS51257">
    <property type="entry name" value="PROKAR_LIPOPROTEIN"/>
    <property type="match status" value="1"/>
</dbReference>
<dbReference type="Gene3D" id="2.60.40.10">
    <property type="entry name" value="Immunoglobulins"/>
    <property type="match status" value="1"/>
</dbReference>
<evidence type="ECO:0000313" key="3">
    <source>
        <dbReference type="Proteomes" id="UP000199592"/>
    </source>
</evidence>
<evidence type="ECO:0000313" key="2">
    <source>
        <dbReference type="EMBL" id="SDW99076.1"/>
    </source>
</evidence>
<dbReference type="Pfam" id="PF17957">
    <property type="entry name" value="Big_7"/>
    <property type="match status" value="1"/>
</dbReference>
<dbReference type="AlphaFoldDB" id="A0A1H2Y1R6"/>
<feature type="signal peptide" evidence="1">
    <location>
        <begin position="1"/>
        <end position="24"/>
    </location>
</feature>
<organism evidence="2 3">
    <name type="scientific">Flagellimonas zhangzhouensis</name>
    <dbReference type="NCBI Taxonomy" id="1073328"/>
    <lineage>
        <taxon>Bacteria</taxon>
        <taxon>Pseudomonadati</taxon>
        <taxon>Bacteroidota</taxon>
        <taxon>Flavobacteriia</taxon>
        <taxon>Flavobacteriales</taxon>
        <taxon>Flavobacteriaceae</taxon>
        <taxon>Flagellimonas</taxon>
    </lineage>
</organism>
<dbReference type="OrthoDB" id="1179649at2"/>
<sequence length="745" mass="84912">MNPFRSLFPAIFSILILFSCSSDSEDPNLEPDTLSPTVDFTIAGIPNPDDSQTVVVSSQIQVNINAADERGIAKVEAFINNEKVGEDTTAPYQITIDISNFASKTNETLKFKDYVLKILVTDTSGNESSKEQVIHIDNEIPVISNVSISENDIIGGDINEITFEIEENESLNPIEIYINNLLYQELEADSFNFNLQTSELADGSNILKIVARDLADNIALYEVAFISDNTGPEIAIENLSDDQIIDGTITIAPNLTDEYSELFSLSIEIDDQALLAVENPENEAYVFNSSQFLTGPGTFKIIAKDVLLNTTEVEIPITILRRLLEVNVPANYFYSELEVLFFLSKLDGTLLDEAMVSQDEQQIVFRTALDLEPEEKMMLTFALNSPSPSNDFVRFYSISDININILPIINLDYKPILDHSYQYYEASGFTTDDRHAVRAASTKYQGNLVWDDPNKFQFYNMDCSTCPPYEMEKYYFMLRESDTQSYQYAWIPAPIDANTILEKQNFTTEGIEQRFIQAYNLPSSNYQINLQILGYLNDEEFTGDYYHLMDENLISYWEVEPNGIGYNYNGEFESYSTKIKLRNYQPSTQGYQLTSFGSVIESFTVPDWTVDWVEIDRAITINKSSTGDILGKVELGIDNHGDENFVPYDWNIIFNSAETSSVKLPELPETIKSWDFYSDFVEKPLFIQQVDIKKYEGISDYDDYLQKVIKDNKSPHLASPRIESVYNRNPLAISESFDYYYWLFD</sequence>
<name>A0A1H2Y1R6_9FLAO</name>
<dbReference type="STRING" id="1073328.SAMN05216294_2946"/>
<keyword evidence="1" id="KW-0732">Signal</keyword>
<dbReference type="InterPro" id="IPR013783">
    <property type="entry name" value="Ig-like_fold"/>
</dbReference>